<dbReference type="Pfam" id="PF00026">
    <property type="entry name" value="Asp"/>
    <property type="match status" value="1"/>
</dbReference>
<proteinExistence type="inferred from homology"/>
<dbReference type="SUPFAM" id="SSF50630">
    <property type="entry name" value="Acid proteases"/>
    <property type="match status" value="1"/>
</dbReference>
<dbReference type="CDD" id="cd05471">
    <property type="entry name" value="pepsin_like"/>
    <property type="match status" value="1"/>
</dbReference>
<evidence type="ECO:0000313" key="7">
    <source>
        <dbReference type="Proteomes" id="UP001497453"/>
    </source>
</evidence>
<evidence type="ECO:0000256" key="3">
    <source>
        <dbReference type="RuleBase" id="RU000454"/>
    </source>
</evidence>
<dbReference type="PANTHER" id="PTHR47966">
    <property type="entry name" value="BETA-SITE APP-CLEAVING ENZYME, ISOFORM A-RELATED"/>
    <property type="match status" value="1"/>
</dbReference>
<evidence type="ECO:0000259" key="5">
    <source>
        <dbReference type="PROSITE" id="PS51767"/>
    </source>
</evidence>
<dbReference type="EMBL" id="OZ037946">
    <property type="protein sequence ID" value="CAL1703172.1"/>
    <property type="molecule type" value="Genomic_DNA"/>
</dbReference>
<dbReference type="InterPro" id="IPR001461">
    <property type="entry name" value="Aspartic_peptidase_A1"/>
</dbReference>
<keyword evidence="3" id="KW-0378">Hydrolase</keyword>
<protein>
    <recommendedName>
        <fullName evidence="5">Peptidase A1 domain-containing protein</fullName>
    </recommendedName>
</protein>
<evidence type="ECO:0000256" key="1">
    <source>
        <dbReference type="ARBA" id="ARBA00007447"/>
    </source>
</evidence>
<keyword evidence="4" id="KW-0732">Signal</keyword>
<feature type="chain" id="PRO_5047006414" description="Peptidase A1 domain-containing protein" evidence="4">
    <location>
        <begin position="18"/>
        <end position="413"/>
    </location>
</feature>
<feature type="domain" description="Peptidase A1" evidence="5">
    <location>
        <begin position="104"/>
        <end position="410"/>
    </location>
</feature>
<dbReference type="InterPro" id="IPR001969">
    <property type="entry name" value="Aspartic_peptidase_AS"/>
</dbReference>
<reference evidence="7" key="1">
    <citation type="submission" date="2024-04" db="EMBL/GenBank/DDBJ databases">
        <authorList>
            <person name="Shaw F."/>
            <person name="Minotto A."/>
        </authorList>
    </citation>
    <scope>NUCLEOTIDE SEQUENCE [LARGE SCALE GENOMIC DNA]</scope>
</reference>
<feature type="signal peptide" evidence="4">
    <location>
        <begin position="1"/>
        <end position="17"/>
    </location>
</feature>
<dbReference type="PRINTS" id="PR00792">
    <property type="entry name" value="PEPSIN"/>
</dbReference>
<sequence length="413" mass="43737">MLTIVFLLSALHLLSSATPVEQDAGVKIAIHKRSLLTSDDGLANIEALIAQILFARSKYQNTFRAYQRNTGEQHPLAIDFPFLNVTKRDTGPEPLTEEQGGALWQGAISVGTPAQSFTVDFDTGSSDLFLPGSKCTTNCKGHNPYDTSKSTTAVDRGKKFSLQYGDGSSVSGEQYSDTVTVARLTGTRQALGAATTYSTGFSSSNFPPDGLLGMAYQSISQYNAPPFFQTLVSQGKTTQPIFAFKLAAAGSEVFLGGVNAALYTGSFTTVPVTTQAYWQVKLDSVTANSKASVGSIPAIIDTGTTLIIGDNANVKKFYASIPGSKDASKTVGVGYYTFPCSSIPAVQLTFGGKAFSIPPSSFNLGRASVGSKDCVGSIVGDDMSFWIVGDRFLENVYTSFDLGKNQVGFAALK</sequence>
<dbReference type="PANTHER" id="PTHR47966:SF51">
    <property type="entry name" value="BETA-SITE APP-CLEAVING ENZYME, ISOFORM A-RELATED"/>
    <property type="match status" value="1"/>
</dbReference>
<organism evidence="6 7">
    <name type="scientific">Somion occarium</name>
    <dbReference type="NCBI Taxonomy" id="3059160"/>
    <lineage>
        <taxon>Eukaryota</taxon>
        <taxon>Fungi</taxon>
        <taxon>Dikarya</taxon>
        <taxon>Basidiomycota</taxon>
        <taxon>Agaricomycotina</taxon>
        <taxon>Agaricomycetes</taxon>
        <taxon>Polyporales</taxon>
        <taxon>Cerrenaceae</taxon>
        <taxon>Somion</taxon>
    </lineage>
</organism>
<gene>
    <name evidence="6" type="ORF">GFSPODELE1_LOCUS4431</name>
</gene>
<keyword evidence="2 3" id="KW-0064">Aspartyl protease</keyword>
<evidence type="ECO:0000256" key="4">
    <source>
        <dbReference type="SAM" id="SignalP"/>
    </source>
</evidence>
<evidence type="ECO:0000256" key="2">
    <source>
        <dbReference type="ARBA" id="ARBA00022750"/>
    </source>
</evidence>
<dbReference type="Gene3D" id="2.40.70.10">
    <property type="entry name" value="Acid Proteases"/>
    <property type="match status" value="2"/>
</dbReference>
<dbReference type="PROSITE" id="PS51767">
    <property type="entry name" value="PEPTIDASE_A1"/>
    <property type="match status" value="1"/>
</dbReference>
<dbReference type="InterPro" id="IPR034164">
    <property type="entry name" value="Pepsin-like_dom"/>
</dbReference>
<name>A0ABP1D5K3_9APHY</name>
<evidence type="ECO:0000313" key="6">
    <source>
        <dbReference type="EMBL" id="CAL1703172.1"/>
    </source>
</evidence>
<accession>A0ABP1D5K3</accession>
<comment type="similarity">
    <text evidence="1 3">Belongs to the peptidase A1 family.</text>
</comment>
<dbReference type="InterPro" id="IPR021109">
    <property type="entry name" value="Peptidase_aspartic_dom_sf"/>
</dbReference>
<keyword evidence="7" id="KW-1185">Reference proteome</keyword>
<keyword evidence="3" id="KW-0645">Protease</keyword>
<dbReference type="InterPro" id="IPR033121">
    <property type="entry name" value="PEPTIDASE_A1"/>
</dbReference>
<dbReference type="PROSITE" id="PS00141">
    <property type="entry name" value="ASP_PROTEASE"/>
    <property type="match status" value="2"/>
</dbReference>
<dbReference type="Proteomes" id="UP001497453">
    <property type="component" value="Chromosome 3"/>
</dbReference>